<name>A0A0B7NWR2_9FUNG</name>
<keyword evidence="3" id="KW-1185">Reference proteome</keyword>
<proteinExistence type="predicted"/>
<dbReference type="Proteomes" id="UP000054107">
    <property type="component" value="Unassembled WGS sequence"/>
</dbReference>
<dbReference type="OrthoDB" id="2289155at2759"/>
<evidence type="ECO:0000313" key="2">
    <source>
        <dbReference type="EMBL" id="CEP19534.1"/>
    </source>
</evidence>
<organism evidence="2 3">
    <name type="scientific">Parasitella parasitica</name>
    <dbReference type="NCBI Taxonomy" id="35722"/>
    <lineage>
        <taxon>Eukaryota</taxon>
        <taxon>Fungi</taxon>
        <taxon>Fungi incertae sedis</taxon>
        <taxon>Mucoromycota</taxon>
        <taxon>Mucoromycotina</taxon>
        <taxon>Mucoromycetes</taxon>
        <taxon>Mucorales</taxon>
        <taxon>Mucorineae</taxon>
        <taxon>Mucoraceae</taxon>
        <taxon>Parasitella</taxon>
    </lineage>
</organism>
<sequence length="124" mass="14139">MNNNVIFCSACNEPGHSRRTFRGCRLNPRNQRATNNEGVEDDDVEMSETSRNRIDSFQIARNPNSVPTARDDRGSMNLCCPRCFAWMWIEGRIATSSKINPRFQLCCRKGKYIIQPPSSTPVLI</sequence>
<dbReference type="EMBL" id="LN734038">
    <property type="protein sequence ID" value="CEP19534.1"/>
    <property type="molecule type" value="Genomic_DNA"/>
</dbReference>
<feature type="region of interest" description="Disordered" evidence="1">
    <location>
        <begin position="28"/>
        <end position="54"/>
    </location>
</feature>
<protein>
    <submittedName>
        <fullName evidence="2">Uncharacterized protein</fullName>
    </submittedName>
</protein>
<evidence type="ECO:0000256" key="1">
    <source>
        <dbReference type="SAM" id="MobiDB-lite"/>
    </source>
</evidence>
<gene>
    <name evidence="2" type="primary">PARPA_13850.1 scaffold 47132</name>
</gene>
<evidence type="ECO:0000313" key="3">
    <source>
        <dbReference type="Proteomes" id="UP000054107"/>
    </source>
</evidence>
<feature type="compositionally biased region" description="Polar residues" evidence="1">
    <location>
        <begin position="28"/>
        <end position="37"/>
    </location>
</feature>
<reference evidence="2 3" key="1">
    <citation type="submission" date="2014-09" db="EMBL/GenBank/DDBJ databases">
        <authorList>
            <person name="Ellenberger Sabrina"/>
        </authorList>
    </citation>
    <scope>NUCLEOTIDE SEQUENCE [LARGE SCALE GENOMIC DNA]</scope>
    <source>
        <strain evidence="2 3">CBS 412.66</strain>
    </source>
</reference>
<accession>A0A0B7NWR2</accession>
<dbReference type="AlphaFoldDB" id="A0A0B7NWR2"/>